<proteinExistence type="predicted"/>
<dbReference type="Pfam" id="PF00498">
    <property type="entry name" value="FHA"/>
    <property type="match status" value="1"/>
</dbReference>
<dbReference type="PROSITE" id="PS50006">
    <property type="entry name" value="FHA_DOMAIN"/>
    <property type="match status" value="1"/>
</dbReference>
<feature type="domain" description="FHA" evidence="2">
    <location>
        <begin position="56"/>
        <end position="81"/>
    </location>
</feature>
<keyword evidence="4" id="KW-1185">Reference proteome</keyword>
<dbReference type="EMBL" id="CACTIH010007794">
    <property type="protein sequence ID" value="CAA3018178.1"/>
    <property type="molecule type" value="Genomic_DNA"/>
</dbReference>
<dbReference type="SUPFAM" id="SSF49879">
    <property type="entry name" value="SMAD/FHA domain"/>
    <property type="match status" value="1"/>
</dbReference>
<comment type="caution">
    <text evidence="3">The sequence shown here is derived from an EMBL/GenBank/DDBJ whole genome shotgun (WGS) entry which is preliminary data.</text>
</comment>
<dbReference type="Gene3D" id="2.60.200.20">
    <property type="match status" value="1"/>
</dbReference>
<evidence type="ECO:0000256" key="1">
    <source>
        <dbReference type="SAM" id="MobiDB-lite"/>
    </source>
</evidence>
<feature type="region of interest" description="Disordered" evidence="1">
    <location>
        <begin position="1"/>
        <end position="26"/>
    </location>
</feature>
<dbReference type="AlphaFoldDB" id="A0A8S0UEW3"/>
<evidence type="ECO:0000259" key="2">
    <source>
        <dbReference type="PROSITE" id="PS50006"/>
    </source>
</evidence>
<name>A0A8S0UEW3_OLEEU</name>
<dbReference type="InterPro" id="IPR000253">
    <property type="entry name" value="FHA_dom"/>
</dbReference>
<evidence type="ECO:0000313" key="4">
    <source>
        <dbReference type="Proteomes" id="UP000594638"/>
    </source>
</evidence>
<protein>
    <submittedName>
        <fullName evidence="3">Nuclear inhibitor of phosphatase 1</fullName>
    </submittedName>
</protein>
<sequence>MASAAVPTQHMTQVGGGQSTWQPSDWAIEPPPGVCYLEVLKEVEVLDWINLNKRRHLFGRQLPTCDFVLDNQSVSRQHAAVVPHKNG</sequence>
<evidence type="ECO:0000313" key="3">
    <source>
        <dbReference type="EMBL" id="CAA3018178.1"/>
    </source>
</evidence>
<organism evidence="3 4">
    <name type="scientific">Olea europaea subsp. europaea</name>
    <dbReference type="NCBI Taxonomy" id="158383"/>
    <lineage>
        <taxon>Eukaryota</taxon>
        <taxon>Viridiplantae</taxon>
        <taxon>Streptophyta</taxon>
        <taxon>Embryophyta</taxon>
        <taxon>Tracheophyta</taxon>
        <taxon>Spermatophyta</taxon>
        <taxon>Magnoliopsida</taxon>
        <taxon>eudicotyledons</taxon>
        <taxon>Gunneridae</taxon>
        <taxon>Pentapetalae</taxon>
        <taxon>asterids</taxon>
        <taxon>lamiids</taxon>
        <taxon>Lamiales</taxon>
        <taxon>Oleaceae</taxon>
        <taxon>Oleeae</taxon>
        <taxon>Olea</taxon>
    </lineage>
</organism>
<reference evidence="3 4" key="1">
    <citation type="submission" date="2019-12" db="EMBL/GenBank/DDBJ databases">
        <authorList>
            <person name="Alioto T."/>
            <person name="Alioto T."/>
            <person name="Gomez Garrido J."/>
        </authorList>
    </citation>
    <scope>NUCLEOTIDE SEQUENCE [LARGE SCALE GENOMIC DNA]</scope>
</reference>
<gene>
    <name evidence="3" type="ORF">OLEA9_A000861</name>
</gene>
<accession>A0A8S0UEW3</accession>
<dbReference type="Proteomes" id="UP000594638">
    <property type="component" value="Unassembled WGS sequence"/>
</dbReference>
<feature type="non-terminal residue" evidence="3">
    <location>
        <position position="87"/>
    </location>
</feature>
<dbReference type="InterPro" id="IPR008984">
    <property type="entry name" value="SMAD_FHA_dom_sf"/>
</dbReference>
<dbReference type="OrthoDB" id="444265at2759"/>
<dbReference type="Gramene" id="OE9A000861T1">
    <property type="protein sequence ID" value="OE9A000861C1"/>
    <property type="gene ID" value="OE9A000861"/>
</dbReference>